<evidence type="ECO:0000313" key="4">
    <source>
        <dbReference type="EMBL" id="KAJ3253846.1"/>
    </source>
</evidence>
<dbReference type="InterPro" id="IPR050511">
    <property type="entry name" value="AMPK_gamma/SDS23_families"/>
</dbReference>
<organism evidence="4 5">
    <name type="scientific">Boothiomyces macroporosus</name>
    <dbReference type="NCBI Taxonomy" id="261099"/>
    <lineage>
        <taxon>Eukaryota</taxon>
        <taxon>Fungi</taxon>
        <taxon>Fungi incertae sedis</taxon>
        <taxon>Chytridiomycota</taxon>
        <taxon>Chytridiomycota incertae sedis</taxon>
        <taxon>Chytridiomycetes</taxon>
        <taxon>Rhizophydiales</taxon>
        <taxon>Terramycetaceae</taxon>
        <taxon>Boothiomyces</taxon>
    </lineage>
</organism>
<dbReference type="SUPFAM" id="SSF54631">
    <property type="entry name" value="CBS-domain pair"/>
    <property type="match status" value="2"/>
</dbReference>
<evidence type="ECO:0000256" key="1">
    <source>
        <dbReference type="ARBA" id="ARBA00022737"/>
    </source>
</evidence>
<keyword evidence="1" id="KW-0677">Repeat</keyword>
<dbReference type="EMBL" id="JADGKB010000099">
    <property type="protein sequence ID" value="KAJ3253846.1"/>
    <property type="molecule type" value="Genomic_DNA"/>
</dbReference>
<dbReference type="InterPro" id="IPR000644">
    <property type="entry name" value="CBS_dom"/>
</dbReference>
<dbReference type="Pfam" id="PF00571">
    <property type="entry name" value="CBS"/>
    <property type="match status" value="1"/>
</dbReference>
<evidence type="ECO:0000256" key="2">
    <source>
        <dbReference type="ARBA" id="ARBA00023122"/>
    </source>
</evidence>
<keyword evidence="5" id="KW-1185">Reference proteome</keyword>
<feature type="non-terminal residue" evidence="4">
    <location>
        <position position="259"/>
    </location>
</feature>
<dbReference type="InterPro" id="IPR046342">
    <property type="entry name" value="CBS_dom_sf"/>
</dbReference>
<protein>
    <recommendedName>
        <fullName evidence="3">CBS domain-containing protein</fullName>
    </recommendedName>
</protein>
<dbReference type="AlphaFoldDB" id="A0AAD5UFL8"/>
<reference evidence="4" key="1">
    <citation type="submission" date="2020-05" db="EMBL/GenBank/DDBJ databases">
        <title>Phylogenomic resolution of chytrid fungi.</title>
        <authorList>
            <person name="Stajich J.E."/>
            <person name="Amses K."/>
            <person name="Simmons R."/>
            <person name="Seto K."/>
            <person name="Myers J."/>
            <person name="Bonds A."/>
            <person name="Quandt C.A."/>
            <person name="Barry K."/>
            <person name="Liu P."/>
            <person name="Grigoriev I."/>
            <person name="Longcore J.E."/>
            <person name="James T.Y."/>
        </authorList>
    </citation>
    <scope>NUCLEOTIDE SEQUENCE</scope>
    <source>
        <strain evidence="4">PLAUS21</strain>
    </source>
</reference>
<feature type="domain" description="CBS" evidence="3">
    <location>
        <begin position="25"/>
        <end position="72"/>
    </location>
</feature>
<evidence type="ECO:0000259" key="3">
    <source>
        <dbReference type="Pfam" id="PF00571"/>
    </source>
</evidence>
<proteinExistence type="predicted"/>
<sequence length="259" mass="29106">MSGAYASLNKTTIQAVLDHCKEYRNTVVEPVDYNKTLHETLAILRTRKLTAIPVKKLEIIGIVSIADILNFILFSNKSDNVPIESILGVTEESSTNFILSADTTIYVLIQLFTGQDYHHRALIKDEAGVINMILQSDLMSFIYKNFRELFDLPVTRACRLYVRNPQLADPIGETTSESPAVKKVLTVPNTKTALETFKFMYEMHIGSVAIVNQQDEIVESCSLSDLEVLNVADVHLLSKNIMDFFNLKRLLAACSKEDD</sequence>
<dbReference type="Gene3D" id="3.10.580.10">
    <property type="entry name" value="CBS-domain"/>
    <property type="match status" value="2"/>
</dbReference>
<name>A0AAD5UFL8_9FUNG</name>
<dbReference type="Proteomes" id="UP001210925">
    <property type="component" value="Unassembled WGS sequence"/>
</dbReference>
<dbReference type="PANTHER" id="PTHR13780">
    <property type="entry name" value="AMP-ACTIVATED PROTEIN KINASE, GAMMA REGULATORY SUBUNIT"/>
    <property type="match status" value="1"/>
</dbReference>
<comment type="caution">
    <text evidence="4">The sequence shown here is derived from an EMBL/GenBank/DDBJ whole genome shotgun (WGS) entry which is preliminary data.</text>
</comment>
<gene>
    <name evidence="4" type="ORF">HK103_007707</name>
</gene>
<accession>A0AAD5UFL8</accession>
<keyword evidence="2" id="KW-0129">CBS domain</keyword>
<evidence type="ECO:0000313" key="5">
    <source>
        <dbReference type="Proteomes" id="UP001210925"/>
    </source>
</evidence>